<protein>
    <submittedName>
        <fullName evidence="1">Uncharacterized protein</fullName>
    </submittedName>
</protein>
<gene>
    <name evidence="1" type="ORF">PIB30_085250</name>
</gene>
<accession>A0ABU6RSN4</accession>
<feature type="non-terminal residue" evidence="1">
    <location>
        <position position="1"/>
    </location>
</feature>
<evidence type="ECO:0000313" key="2">
    <source>
        <dbReference type="Proteomes" id="UP001341840"/>
    </source>
</evidence>
<reference evidence="1 2" key="1">
    <citation type="journal article" date="2023" name="Plants (Basel)">
        <title>Bridging the Gap: Combining Genomics and Transcriptomics Approaches to Understand Stylosanthes scabra, an Orphan Legume from the Brazilian Caatinga.</title>
        <authorList>
            <person name="Ferreira-Neto J.R.C."/>
            <person name="da Silva M.D."/>
            <person name="Binneck E."/>
            <person name="de Melo N.F."/>
            <person name="da Silva R.H."/>
            <person name="de Melo A.L.T.M."/>
            <person name="Pandolfi V."/>
            <person name="Bustamante F.O."/>
            <person name="Brasileiro-Vidal A.C."/>
            <person name="Benko-Iseppon A.M."/>
        </authorList>
    </citation>
    <scope>NUCLEOTIDE SEQUENCE [LARGE SCALE GENOMIC DNA]</scope>
    <source>
        <tissue evidence="1">Leaves</tissue>
    </source>
</reference>
<dbReference type="Proteomes" id="UP001341840">
    <property type="component" value="Unassembled WGS sequence"/>
</dbReference>
<keyword evidence="2" id="KW-1185">Reference proteome</keyword>
<organism evidence="1 2">
    <name type="scientific">Stylosanthes scabra</name>
    <dbReference type="NCBI Taxonomy" id="79078"/>
    <lineage>
        <taxon>Eukaryota</taxon>
        <taxon>Viridiplantae</taxon>
        <taxon>Streptophyta</taxon>
        <taxon>Embryophyta</taxon>
        <taxon>Tracheophyta</taxon>
        <taxon>Spermatophyta</taxon>
        <taxon>Magnoliopsida</taxon>
        <taxon>eudicotyledons</taxon>
        <taxon>Gunneridae</taxon>
        <taxon>Pentapetalae</taxon>
        <taxon>rosids</taxon>
        <taxon>fabids</taxon>
        <taxon>Fabales</taxon>
        <taxon>Fabaceae</taxon>
        <taxon>Papilionoideae</taxon>
        <taxon>50 kb inversion clade</taxon>
        <taxon>dalbergioids sensu lato</taxon>
        <taxon>Dalbergieae</taxon>
        <taxon>Pterocarpus clade</taxon>
        <taxon>Stylosanthes</taxon>
    </lineage>
</organism>
<proteinExistence type="predicted"/>
<evidence type="ECO:0000313" key="1">
    <source>
        <dbReference type="EMBL" id="MED6127138.1"/>
    </source>
</evidence>
<dbReference type="EMBL" id="JASCZI010031622">
    <property type="protein sequence ID" value="MED6127138.1"/>
    <property type="molecule type" value="Genomic_DNA"/>
</dbReference>
<name>A0ABU6RSN4_9FABA</name>
<sequence>PPSPASSLTIIVDYLATNPRVHTIAPPLVSLPPRRCLCVPHPPSQVVVGICPCDVLYVRISNPWKLSSSLAPLISDSSASCDFSNNSVASSSKVS</sequence>
<comment type="caution">
    <text evidence="1">The sequence shown here is derived from an EMBL/GenBank/DDBJ whole genome shotgun (WGS) entry which is preliminary data.</text>
</comment>